<dbReference type="EMBL" id="JRNS01000542">
    <property type="protein sequence ID" value="KGF43483.1"/>
    <property type="molecule type" value="Genomic_DNA"/>
</dbReference>
<dbReference type="PANTHER" id="PTHR48098">
    <property type="entry name" value="ENTEROCHELIN ESTERASE-RELATED"/>
    <property type="match status" value="1"/>
</dbReference>
<sequence length="230" mass="26505">MRHKKEIVKIEEHTCILHSEENAKFFIIQPVDSNDTEELERQITYIEDNSQTPFIHIAVRINKWNAELTPWPAPPVFGKVPFGDGAHFTLLYIIEQLIPTLKTQFALELNKSNTILGGYSLAGLFSLWVSYQQNVPFHGIVSASPSAWYTGWLDYANSHQPQVEHAYLSLGDKEEKTKTKMMSTISKDILRQEQIFKDKGVNCKMEWNEGNHFQDNGVRIAKGFVWLMHQ</sequence>
<accession>A0A096A8Q6</accession>
<protein>
    <recommendedName>
        <fullName evidence="3">Esterase</fullName>
    </recommendedName>
</protein>
<evidence type="ECO:0000313" key="1">
    <source>
        <dbReference type="EMBL" id="KGF43483.1"/>
    </source>
</evidence>
<name>A0A096A8Q6_9BACT</name>
<comment type="caution">
    <text evidence="1">The sequence shown here is derived from an EMBL/GenBank/DDBJ whole genome shotgun (WGS) entry which is preliminary data.</text>
</comment>
<dbReference type="InterPro" id="IPR029058">
    <property type="entry name" value="AB_hydrolase_fold"/>
</dbReference>
<proteinExistence type="predicted"/>
<dbReference type="InterPro" id="IPR050583">
    <property type="entry name" value="Mycobacterial_A85_antigen"/>
</dbReference>
<dbReference type="Proteomes" id="UP000029578">
    <property type="component" value="Unassembled WGS sequence"/>
</dbReference>
<evidence type="ECO:0000313" key="2">
    <source>
        <dbReference type="Proteomes" id="UP000029578"/>
    </source>
</evidence>
<dbReference type="InterPro" id="IPR000801">
    <property type="entry name" value="Esterase-like"/>
</dbReference>
<dbReference type="PANTHER" id="PTHR48098:SF6">
    <property type="entry name" value="FERRI-BACILLIBACTIN ESTERASE BESA"/>
    <property type="match status" value="1"/>
</dbReference>
<dbReference type="Gene3D" id="3.40.50.1820">
    <property type="entry name" value="alpha/beta hydrolase"/>
    <property type="match status" value="1"/>
</dbReference>
<gene>
    <name evidence="1" type="ORF">HMPREF0661_12120</name>
</gene>
<dbReference type="AlphaFoldDB" id="A0A096A8Q6"/>
<evidence type="ECO:0008006" key="3">
    <source>
        <dbReference type="Google" id="ProtNLM"/>
    </source>
</evidence>
<dbReference type="RefSeq" id="WP_036866836.1">
    <property type="nucleotide sequence ID" value="NZ_JRNS01000542.1"/>
</dbReference>
<dbReference type="Pfam" id="PF00756">
    <property type="entry name" value="Esterase"/>
    <property type="match status" value="1"/>
</dbReference>
<dbReference type="SUPFAM" id="SSF53474">
    <property type="entry name" value="alpha/beta-Hydrolases"/>
    <property type="match status" value="1"/>
</dbReference>
<organism evidence="1 2">
    <name type="scientific">Prevotella melaninogenica DNF00666</name>
    <dbReference type="NCBI Taxonomy" id="1401073"/>
    <lineage>
        <taxon>Bacteria</taxon>
        <taxon>Pseudomonadati</taxon>
        <taxon>Bacteroidota</taxon>
        <taxon>Bacteroidia</taxon>
        <taxon>Bacteroidales</taxon>
        <taxon>Prevotellaceae</taxon>
        <taxon>Prevotella</taxon>
    </lineage>
</organism>
<reference evidence="1 2" key="1">
    <citation type="submission" date="2014-07" db="EMBL/GenBank/DDBJ databases">
        <authorList>
            <person name="McCorrison J."/>
            <person name="Sanka R."/>
            <person name="Torralba M."/>
            <person name="Gillis M."/>
            <person name="Haft D.H."/>
            <person name="Methe B."/>
            <person name="Sutton G."/>
            <person name="Nelson K.E."/>
        </authorList>
    </citation>
    <scope>NUCLEOTIDE SEQUENCE [LARGE SCALE GENOMIC DNA]</scope>
    <source>
        <strain evidence="1 2">DNF00666</strain>
    </source>
</reference>